<feature type="domain" description="U3 small nucleolar RNA-associated protein 13 C-terminal" evidence="7">
    <location>
        <begin position="848"/>
        <end position="986"/>
    </location>
</feature>
<dbReference type="GeneID" id="7443711"/>
<dbReference type="PANTHER" id="PTHR19854:SF15">
    <property type="entry name" value="TRANSDUCIN BETA-LIKE PROTEIN 3"/>
    <property type="match status" value="1"/>
</dbReference>
<feature type="repeat" description="WD" evidence="5">
    <location>
        <begin position="795"/>
        <end position="826"/>
    </location>
</feature>
<feature type="repeat" description="WD" evidence="5">
    <location>
        <begin position="340"/>
        <end position="373"/>
    </location>
</feature>
<dbReference type="RefSeq" id="XP_002289885.1">
    <property type="nucleotide sequence ID" value="XM_002289849.1"/>
</dbReference>
<dbReference type="eggNOG" id="KOG0319">
    <property type="taxonomic scope" value="Eukaryota"/>
</dbReference>
<keyword evidence="4" id="KW-0539">Nucleus</keyword>
<evidence type="ECO:0000313" key="8">
    <source>
        <dbReference type="EMBL" id="EED93422.1"/>
    </source>
</evidence>
<keyword evidence="2 5" id="KW-0853">WD repeat</keyword>
<dbReference type="InParanoid" id="B8BZX6"/>
<dbReference type="InterPro" id="IPR013934">
    <property type="entry name" value="Utp13_C"/>
</dbReference>
<proteinExistence type="predicted"/>
<accession>B8BZX6</accession>
<dbReference type="SUPFAM" id="SSF50998">
    <property type="entry name" value="Quinoprotein alcohol dehydrogenase-like"/>
    <property type="match status" value="1"/>
</dbReference>
<keyword evidence="9" id="KW-1185">Reference proteome</keyword>
<dbReference type="STRING" id="35128.B8BZX6"/>
<dbReference type="GO" id="GO:0000472">
    <property type="term" value="P:endonucleolytic cleavage to generate mature 5'-end of SSU-rRNA from (SSU-rRNA, 5.8S rRNA, LSU-rRNA)"/>
    <property type="evidence" value="ECO:0000318"/>
    <property type="project" value="GO_Central"/>
</dbReference>
<dbReference type="GO" id="GO:0030686">
    <property type="term" value="C:90S preribosome"/>
    <property type="evidence" value="ECO:0000318"/>
    <property type="project" value="GO_Central"/>
</dbReference>
<reference evidence="8 9" key="2">
    <citation type="journal article" date="2008" name="Nature">
        <title>The Phaeodactylum genome reveals the evolutionary history of diatom genomes.</title>
        <authorList>
            <person name="Bowler C."/>
            <person name="Allen A.E."/>
            <person name="Badger J.H."/>
            <person name="Grimwood J."/>
            <person name="Jabbari K."/>
            <person name="Kuo A."/>
            <person name="Maheswari U."/>
            <person name="Martens C."/>
            <person name="Maumus F."/>
            <person name="Otillar R.P."/>
            <person name="Rayko E."/>
            <person name="Salamov A."/>
            <person name="Vandepoele K."/>
            <person name="Beszteri B."/>
            <person name="Gruber A."/>
            <person name="Heijde M."/>
            <person name="Katinka M."/>
            <person name="Mock T."/>
            <person name="Valentin K."/>
            <person name="Verret F."/>
            <person name="Berges J.A."/>
            <person name="Brownlee C."/>
            <person name="Cadoret J.P."/>
            <person name="Chiovitti A."/>
            <person name="Choi C.J."/>
            <person name="Coesel S."/>
            <person name="De Martino A."/>
            <person name="Detter J.C."/>
            <person name="Durkin C."/>
            <person name="Falciatore A."/>
            <person name="Fournet J."/>
            <person name="Haruta M."/>
            <person name="Huysman M.J."/>
            <person name="Jenkins B.D."/>
            <person name="Jiroutova K."/>
            <person name="Jorgensen R.E."/>
            <person name="Joubert Y."/>
            <person name="Kaplan A."/>
            <person name="Kroger N."/>
            <person name="Kroth P.G."/>
            <person name="La Roche J."/>
            <person name="Lindquist E."/>
            <person name="Lommer M."/>
            <person name="Martin-Jezequel V."/>
            <person name="Lopez P.J."/>
            <person name="Lucas S."/>
            <person name="Mangogna M."/>
            <person name="McGinnis K."/>
            <person name="Medlin L.K."/>
            <person name="Montsant A."/>
            <person name="Oudot-Le Secq M.P."/>
            <person name="Napoli C."/>
            <person name="Obornik M."/>
            <person name="Parker M.S."/>
            <person name="Petit J.L."/>
            <person name="Porcel B.M."/>
            <person name="Poulsen N."/>
            <person name="Robison M."/>
            <person name="Rychlewski L."/>
            <person name="Rynearson T.A."/>
            <person name="Schmutz J."/>
            <person name="Shapiro H."/>
            <person name="Siaut M."/>
            <person name="Stanley M."/>
            <person name="Sussman M.R."/>
            <person name="Taylor A.R."/>
            <person name="Vardi A."/>
            <person name="von Dassow P."/>
            <person name="Vyverman W."/>
            <person name="Willis A."/>
            <person name="Wyrwicz L.S."/>
            <person name="Rokhsar D.S."/>
            <person name="Weissenbach J."/>
            <person name="Armbrust E.V."/>
            <person name="Green B.R."/>
            <person name="Van de Peer Y."/>
            <person name="Grigoriev I.V."/>
        </authorList>
    </citation>
    <scope>NUCLEOTIDE SEQUENCE [LARGE SCALE GENOMIC DNA]</scope>
    <source>
        <strain evidence="8 9">CCMP1335</strain>
    </source>
</reference>
<dbReference type="CDD" id="cd00200">
    <property type="entry name" value="WD40"/>
    <property type="match status" value="1"/>
</dbReference>
<feature type="compositionally biased region" description="Acidic residues" evidence="6">
    <location>
        <begin position="81"/>
        <end position="102"/>
    </location>
</feature>
<dbReference type="InterPro" id="IPR036322">
    <property type="entry name" value="WD40_repeat_dom_sf"/>
</dbReference>
<dbReference type="GO" id="GO:0032040">
    <property type="term" value="C:small-subunit processome"/>
    <property type="evidence" value="ECO:0007669"/>
    <property type="project" value="InterPro"/>
</dbReference>
<feature type="repeat" description="WD" evidence="5">
    <location>
        <begin position="669"/>
        <end position="700"/>
    </location>
</feature>
<dbReference type="PRINTS" id="PR00320">
    <property type="entry name" value="GPROTEINBRPT"/>
</dbReference>
<feature type="repeat" description="WD" evidence="5">
    <location>
        <begin position="711"/>
        <end position="752"/>
    </location>
</feature>
<dbReference type="KEGG" id="tps:THAPSDRAFT_268735"/>
<evidence type="ECO:0000256" key="2">
    <source>
        <dbReference type="ARBA" id="ARBA00022574"/>
    </source>
</evidence>
<evidence type="ECO:0000256" key="6">
    <source>
        <dbReference type="SAM" id="MobiDB-lite"/>
    </source>
</evidence>
<dbReference type="PROSITE" id="PS50082">
    <property type="entry name" value="WD_REPEATS_2"/>
    <property type="match status" value="8"/>
</dbReference>
<feature type="compositionally biased region" description="Low complexity" evidence="6">
    <location>
        <begin position="52"/>
        <end position="69"/>
    </location>
</feature>
<feature type="region of interest" description="Disordered" evidence="6">
    <location>
        <begin position="1"/>
        <end position="120"/>
    </location>
</feature>
<evidence type="ECO:0000259" key="7">
    <source>
        <dbReference type="Pfam" id="PF08625"/>
    </source>
</evidence>
<dbReference type="AlphaFoldDB" id="B8BZX6"/>
<feature type="compositionally biased region" description="Acidic residues" evidence="6">
    <location>
        <begin position="1050"/>
        <end position="1059"/>
    </location>
</feature>
<evidence type="ECO:0000256" key="4">
    <source>
        <dbReference type="ARBA" id="ARBA00023242"/>
    </source>
</evidence>
<dbReference type="PANTHER" id="PTHR19854">
    <property type="entry name" value="TRANSDUCIN BETA-LIKE 3"/>
    <property type="match status" value="1"/>
</dbReference>
<feature type="compositionally biased region" description="Basic residues" evidence="6">
    <location>
        <begin position="1"/>
        <end position="10"/>
    </location>
</feature>
<dbReference type="InterPro" id="IPR011047">
    <property type="entry name" value="Quinoprotein_ADH-like_sf"/>
</dbReference>
<protein>
    <submittedName>
        <fullName evidence="8">Heterotrimeric G protein beta subunit 1</fullName>
    </submittedName>
</protein>
<sequence length="1059" mass="114347">MARQSKKKAPQPKEGPSSSENDDASASSDGIEEGSSSNNEKEQDDADLQSKGSNSDSGNSESDNDVGNNMELESPTKEQAETMEEDDDEEMDDGSSSDDEQEANNNTPAASAPPPISKSWTTLTTHSPCYTGGTVAFSHSPTSINSIANTNITNSGETPHHEQQHFILAQRGGDVSIIEASTGLLVRTIHDEESMDAEAITAFALSPNNKEVVVVTRGHLVRRYSLVDGVVSISFGKSGHTLPVTNVAFHESGIFFATGSVEGLVKVWDGRNGFATHALYPTSSGGASSKGRYAVTCLQWKPTATSLILAIGREDGSVSIHDLLLNTHDSKKASLPVAVMRDHVSAVTCVAWSEGVGGGLFFSSGRDSVINTWLSTKVTYLRIRTLPVYEQVESMILLSRRFRPVSETKEQQEVLDRKDVVLATCGTKGIIRLWKASPTGKEGAHSISDLSPLASQSEQDAFGEENGGYTSLHLTSLSTTHLSPLLVAVDAEHNMTFVKIGWKDSGLGFSTDRTIVGHNGEILDLAVIPPGTSPNTNDKHTIAVATNSSQVRIFGLADAKKDELGMLDGHSAIVLAIDASPCGRYLATAGKDKTMRVWHIASQKCVGVATGHTEAVGSVALSNKIGSGAFVVTASKDRTLKVWPLAGSATMNKAARSGDELTLRARLSARAHEKDINIVSVAPNDSLIATGSQDKTVKLWRSTDLALHGTLKGHKRGVWDCQFSPHDRVLVTASGDKTVKLWSIADCSCVRTFQGHMAGVLRVRFLTTGLQLVSSGSDGLVKLWTIRTNECESTIDAHDDKIWALDLSPCGTALFSGGADSKIAVWRDTTKERDDASREAEEQNIFMEQKLSNHLRHKQYEEALEIALELDKPHQVLRVLTEIVEKDTKSNRGVETLQKHAVKWPLNRLTQILRYCREWNTRARNSHVAMLVVKAVVTTIPAAKLASYEGIPEILAGIAPYAERHFDRLDGMVGNSYLLDFSLFSMGSLHGDNDETYGNWLDRSRYVLPPKVIDGRIQVGGSLVVGAKQDKDSDDDSSSDSSVVTIGDSDTSDDDSDSN</sequence>
<comment type="subcellular location">
    <subcellularLocation>
        <location evidence="1">Nucleus</location>
        <location evidence="1">Nucleolus</location>
    </subcellularLocation>
</comment>
<dbReference type="SUPFAM" id="SSF50978">
    <property type="entry name" value="WD40 repeat-like"/>
    <property type="match status" value="1"/>
</dbReference>
<evidence type="ECO:0000256" key="3">
    <source>
        <dbReference type="ARBA" id="ARBA00022737"/>
    </source>
</evidence>
<feature type="repeat" description="WD" evidence="5">
    <location>
        <begin position="753"/>
        <end position="794"/>
    </location>
</feature>
<dbReference type="Gene3D" id="2.130.10.10">
    <property type="entry name" value="YVTN repeat-like/Quinoprotein amine dehydrogenase"/>
    <property type="match status" value="4"/>
</dbReference>
<dbReference type="GO" id="GO:0034511">
    <property type="term" value="F:U3 snoRNA binding"/>
    <property type="evidence" value="ECO:0000318"/>
    <property type="project" value="GO_Central"/>
</dbReference>
<dbReference type="PaxDb" id="35128-Thaps268735"/>
<feature type="region of interest" description="Disordered" evidence="6">
    <location>
        <begin position="1027"/>
        <end position="1059"/>
    </location>
</feature>
<feature type="compositionally biased region" description="Low complexity" evidence="6">
    <location>
        <begin position="1039"/>
        <end position="1049"/>
    </location>
</feature>
<evidence type="ECO:0000256" key="5">
    <source>
        <dbReference type="PROSITE-ProRule" id="PRU00221"/>
    </source>
</evidence>
<feature type="repeat" description="WD" evidence="5">
    <location>
        <begin position="609"/>
        <end position="653"/>
    </location>
</feature>
<dbReference type="OMA" id="TIDAHDD"/>
<name>B8BZX6_THAPS</name>
<dbReference type="Pfam" id="PF08625">
    <property type="entry name" value="Utp13"/>
    <property type="match status" value="1"/>
</dbReference>
<dbReference type="InterPro" id="IPR015943">
    <property type="entry name" value="WD40/YVTN_repeat-like_dom_sf"/>
</dbReference>
<feature type="repeat" description="WD" evidence="5">
    <location>
        <begin position="237"/>
        <end position="278"/>
    </location>
</feature>
<dbReference type="InterPro" id="IPR020472">
    <property type="entry name" value="WD40_PAC1"/>
</dbReference>
<reference evidence="8 9" key="1">
    <citation type="journal article" date="2004" name="Science">
        <title>The genome of the diatom Thalassiosira pseudonana: ecology, evolution, and metabolism.</title>
        <authorList>
            <person name="Armbrust E.V."/>
            <person name="Berges J.A."/>
            <person name="Bowler C."/>
            <person name="Green B.R."/>
            <person name="Martinez D."/>
            <person name="Putnam N.H."/>
            <person name="Zhou S."/>
            <person name="Allen A.E."/>
            <person name="Apt K.E."/>
            <person name="Bechner M."/>
            <person name="Brzezinski M.A."/>
            <person name="Chaal B.K."/>
            <person name="Chiovitti A."/>
            <person name="Davis A.K."/>
            <person name="Demarest M.S."/>
            <person name="Detter J.C."/>
            <person name="Glavina T."/>
            <person name="Goodstein D."/>
            <person name="Hadi M.Z."/>
            <person name="Hellsten U."/>
            <person name="Hildebrand M."/>
            <person name="Jenkins B.D."/>
            <person name="Jurka J."/>
            <person name="Kapitonov V.V."/>
            <person name="Kroger N."/>
            <person name="Lau W.W."/>
            <person name="Lane T.W."/>
            <person name="Larimer F.W."/>
            <person name="Lippmeier J.C."/>
            <person name="Lucas S."/>
            <person name="Medina M."/>
            <person name="Montsant A."/>
            <person name="Obornik M."/>
            <person name="Parker M.S."/>
            <person name="Palenik B."/>
            <person name="Pazour G.J."/>
            <person name="Richardson P.M."/>
            <person name="Rynearson T.A."/>
            <person name="Saito M.A."/>
            <person name="Schwartz D.C."/>
            <person name="Thamatrakoln K."/>
            <person name="Valentin K."/>
            <person name="Vardi A."/>
            <person name="Wilkerson F.P."/>
            <person name="Rokhsar D.S."/>
        </authorList>
    </citation>
    <scope>NUCLEOTIDE SEQUENCE [LARGE SCALE GENOMIC DNA]</scope>
    <source>
        <strain evidence="8 9">CCMP1335</strain>
    </source>
</reference>
<keyword evidence="3" id="KW-0677">Repeat</keyword>
<dbReference type="SMART" id="SM00320">
    <property type="entry name" value="WD40"/>
    <property type="match status" value="12"/>
</dbReference>
<dbReference type="GO" id="GO:0005730">
    <property type="term" value="C:nucleolus"/>
    <property type="evidence" value="ECO:0000318"/>
    <property type="project" value="GO_Central"/>
</dbReference>
<organism evidence="8 9">
    <name type="scientific">Thalassiosira pseudonana</name>
    <name type="common">Marine diatom</name>
    <name type="synonym">Cyclotella nana</name>
    <dbReference type="NCBI Taxonomy" id="35128"/>
    <lineage>
        <taxon>Eukaryota</taxon>
        <taxon>Sar</taxon>
        <taxon>Stramenopiles</taxon>
        <taxon>Ochrophyta</taxon>
        <taxon>Bacillariophyta</taxon>
        <taxon>Coscinodiscophyceae</taxon>
        <taxon>Thalassiosirophycidae</taxon>
        <taxon>Thalassiosirales</taxon>
        <taxon>Thalassiosiraceae</taxon>
        <taxon>Thalassiosira</taxon>
    </lineage>
</organism>
<dbReference type="GO" id="GO:0000480">
    <property type="term" value="P:endonucleolytic cleavage in 5'-ETS of tricistronic rRNA transcript (SSU-rRNA, 5.8S rRNA, LSU-rRNA)"/>
    <property type="evidence" value="ECO:0000318"/>
    <property type="project" value="GO_Central"/>
</dbReference>
<dbReference type="Proteomes" id="UP000001449">
    <property type="component" value="Chromosome 4"/>
</dbReference>
<dbReference type="EMBL" id="CM000641">
    <property type="protein sequence ID" value="EED93422.1"/>
    <property type="molecule type" value="Genomic_DNA"/>
</dbReference>
<feature type="repeat" description="WD" evidence="5">
    <location>
        <begin position="567"/>
        <end position="608"/>
    </location>
</feature>
<dbReference type="PROSITE" id="PS50294">
    <property type="entry name" value="WD_REPEATS_REGION"/>
    <property type="match status" value="7"/>
</dbReference>
<dbReference type="Pfam" id="PF00400">
    <property type="entry name" value="WD40"/>
    <property type="match status" value="7"/>
</dbReference>
<evidence type="ECO:0000256" key="1">
    <source>
        <dbReference type="ARBA" id="ARBA00004604"/>
    </source>
</evidence>
<gene>
    <name evidence="8" type="primary">GPB1</name>
    <name evidence="8" type="ORF">THAPSDRAFT_268735</name>
</gene>
<dbReference type="InterPro" id="IPR001680">
    <property type="entry name" value="WD40_rpt"/>
</dbReference>
<evidence type="ECO:0000313" key="9">
    <source>
        <dbReference type="Proteomes" id="UP000001449"/>
    </source>
</evidence>
<dbReference type="FunFam" id="2.130.10.10:FF:003303">
    <property type="entry name" value="Heterotrimeric G protein beta subunit 1"/>
    <property type="match status" value="1"/>
</dbReference>
<dbReference type="HOGENOM" id="CLU_009276_0_0_1"/>